<keyword evidence="3" id="KW-1185">Reference proteome</keyword>
<dbReference type="EMBL" id="JAODAN010000006">
    <property type="protein sequence ID" value="KAK1923656.1"/>
    <property type="molecule type" value="Genomic_DNA"/>
</dbReference>
<keyword evidence="1" id="KW-0732">Signal</keyword>
<feature type="signal peptide" evidence="1">
    <location>
        <begin position="1"/>
        <end position="30"/>
    </location>
</feature>
<evidence type="ECO:0000256" key="1">
    <source>
        <dbReference type="SAM" id="SignalP"/>
    </source>
</evidence>
<evidence type="ECO:0000313" key="2">
    <source>
        <dbReference type="EMBL" id="KAK1923656.1"/>
    </source>
</evidence>
<dbReference type="AlphaFoldDB" id="A0AAD9CX26"/>
<organism evidence="2 3">
    <name type="scientific">Papiliotrema laurentii</name>
    <name type="common">Cryptococcus laurentii</name>
    <dbReference type="NCBI Taxonomy" id="5418"/>
    <lineage>
        <taxon>Eukaryota</taxon>
        <taxon>Fungi</taxon>
        <taxon>Dikarya</taxon>
        <taxon>Basidiomycota</taxon>
        <taxon>Agaricomycotina</taxon>
        <taxon>Tremellomycetes</taxon>
        <taxon>Tremellales</taxon>
        <taxon>Rhynchogastremaceae</taxon>
        <taxon>Papiliotrema</taxon>
    </lineage>
</organism>
<dbReference type="PANTHER" id="PTHR34144">
    <property type="entry name" value="CHROMOSOME 8, WHOLE GENOME SHOTGUN SEQUENCE"/>
    <property type="match status" value="1"/>
</dbReference>
<dbReference type="InterPro" id="IPR021047">
    <property type="entry name" value="Mannosyltransferase_CMT1"/>
</dbReference>
<reference evidence="2" key="1">
    <citation type="submission" date="2023-02" db="EMBL/GenBank/DDBJ databases">
        <title>Identification and recombinant expression of a fungal hydrolase from Papiliotrema laurentii that hydrolyzes apple cutin and clears colloidal polyester polyurethane.</title>
        <authorList>
            <consortium name="DOE Joint Genome Institute"/>
            <person name="Roman V.A."/>
            <person name="Bojanowski C."/>
            <person name="Crable B.R."/>
            <person name="Wagner D.N."/>
            <person name="Hung C.S."/>
            <person name="Nadeau L.J."/>
            <person name="Schratz L."/>
            <person name="Haridas S."/>
            <person name="Pangilinan J."/>
            <person name="Lipzen A."/>
            <person name="Na H."/>
            <person name="Yan M."/>
            <person name="Ng V."/>
            <person name="Grigoriev I.V."/>
            <person name="Spatafora J.W."/>
            <person name="Barlow D."/>
            <person name="Biffinger J."/>
            <person name="Kelley-Loughnane N."/>
            <person name="Varaljay V.A."/>
            <person name="Crookes-Goodson W.J."/>
        </authorList>
    </citation>
    <scope>NUCLEOTIDE SEQUENCE</scope>
    <source>
        <strain evidence="2">5307AH</strain>
    </source>
</reference>
<accession>A0AAD9CX26</accession>
<dbReference type="Pfam" id="PF11735">
    <property type="entry name" value="CAP59_mtransfer"/>
    <property type="match status" value="1"/>
</dbReference>
<keyword evidence="2" id="KW-0328">Glycosyltransferase</keyword>
<sequence>MGTHFSRFYHRHPRLSQLALSLFALFLISSLQHPDPTSPSFQLPGLFPSHYPASRHLSNPALNTRLTTAAANLSQACQSPIEPIHIDPGLTPAQERRYEHLRRGQGRVMVVTTIREIASQMPDFLNALIVLVTYLGPSRLSFSILEGPSDDCTAQALENVLKPTLLEMGVPERHLHLTTRESKIDFSKHNRIEVLAGLRNRALSPLWTSTSKGKGKADDAVEAVVFVNDVYLRASDVLEVLHQHKRAGAGITTAWDWMERKPEYYYDVWVGRTIDTGNLFYPIKGRSWSPSEDLFFDSEDSEEHFEDLEPFQVYSSWNGLAVLDPKPFLPPHNVRFRRGDAARGECAASECSLIATDFWKAGYGRVQIVPSVQLAYTRHSAQQTRDELVKQQAELGWKDGVPPAKRDITVAFTTKPPNKVRCHPWPEKNGLSANVWETTLWVDPLSGIS</sequence>
<evidence type="ECO:0000313" key="3">
    <source>
        <dbReference type="Proteomes" id="UP001182556"/>
    </source>
</evidence>
<keyword evidence="2" id="KW-0808">Transferase</keyword>
<gene>
    <name evidence="2" type="ORF">DB88DRAFT_491988</name>
</gene>
<proteinExistence type="predicted"/>
<dbReference type="PANTHER" id="PTHR34144:SF5">
    <property type="entry name" value="ALPHA-1,3-MANNOSYLTRANSFERASE CMT1"/>
    <property type="match status" value="1"/>
</dbReference>
<dbReference type="GO" id="GO:0016757">
    <property type="term" value="F:glycosyltransferase activity"/>
    <property type="evidence" value="ECO:0007669"/>
    <property type="project" value="UniProtKB-KW"/>
</dbReference>
<protein>
    <submittedName>
        <fullName evidence="2">Cryptococcal mannosyltransferase 1-domain-containing protein</fullName>
    </submittedName>
</protein>
<name>A0AAD9CX26_PAPLA</name>
<comment type="caution">
    <text evidence="2">The sequence shown here is derived from an EMBL/GenBank/DDBJ whole genome shotgun (WGS) entry which is preliminary data.</text>
</comment>
<feature type="chain" id="PRO_5042071516" evidence="1">
    <location>
        <begin position="31"/>
        <end position="449"/>
    </location>
</feature>
<dbReference type="Proteomes" id="UP001182556">
    <property type="component" value="Unassembled WGS sequence"/>
</dbReference>